<name>A0ABP7RVF1_9BURK</name>
<evidence type="ECO:0000313" key="3">
    <source>
        <dbReference type="Proteomes" id="UP001501627"/>
    </source>
</evidence>
<sequence length="65" mass="7426">MEPRDVLDTQQAADYLQVSRQLLELLRVKGGGPRYAKLGRLVRYRRASLDEWLASKEQSHTAEGV</sequence>
<dbReference type="Pfam" id="PF12728">
    <property type="entry name" value="HTH_17"/>
    <property type="match status" value="1"/>
</dbReference>
<gene>
    <name evidence="2" type="ORF">GCM10022279_28220</name>
</gene>
<dbReference type="InterPro" id="IPR009061">
    <property type="entry name" value="DNA-bd_dom_put_sf"/>
</dbReference>
<dbReference type="SUPFAM" id="SSF46955">
    <property type="entry name" value="Putative DNA-binding domain"/>
    <property type="match status" value="1"/>
</dbReference>
<evidence type="ECO:0000313" key="2">
    <source>
        <dbReference type="EMBL" id="GAA4002639.1"/>
    </source>
</evidence>
<dbReference type="InterPro" id="IPR041657">
    <property type="entry name" value="HTH_17"/>
</dbReference>
<organism evidence="2 3">
    <name type="scientific">Comamonas faecalis</name>
    <dbReference type="NCBI Taxonomy" id="1387849"/>
    <lineage>
        <taxon>Bacteria</taxon>
        <taxon>Pseudomonadati</taxon>
        <taxon>Pseudomonadota</taxon>
        <taxon>Betaproteobacteria</taxon>
        <taxon>Burkholderiales</taxon>
        <taxon>Comamonadaceae</taxon>
        <taxon>Comamonas</taxon>
    </lineage>
</organism>
<feature type="domain" description="Helix-turn-helix" evidence="1">
    <location>
        <begin position="6"/>
        <end position="56"/>
    </location>
</feature>
<dbReference type="Proteomes" id="UP001501627">
    <property type="component" value="Unassembled WGS sequence"/>
</dbReference>
<proteinExistence type="predicted"/>
<evidence type="ECO:0000259" key="1">
    <source>
        <dbReference type="Pfam" id="PF12728"/>
    </source>
</evidence>
<comment type="caution">
    <text evidence="2">The sequence shown here is derived from an EMBL/GenBank/DDBJ whole genome shotgun (WGS) entry which is preliminary data.</text>
</comment>
<protein>
    <recommendedName>
        <fullName evidence="1">Helix-turn-helix domain-containing protein</fullName>
    </recommendedName>
</protein>
<accession>A0ABP7RVF1</accession>
<reference evidence="3" key="1">
    <citation type="journal article" date="2019" name="Int. J. Syst. Evol. Microbiol.">
        <title>The Global Catalogue of Microorganisms (GCM) 10K type strain sequencing project: providing services to taxonomists for standard genome sequencing and annotation.</title>
        <authorList>
            <consortium name="The Broad Institute Genomics Platform"/>
            <consortium name="The Broad Institute Genome Sequencing Center for Infectious Disease"/>
            <person name="Wu L."/>
            <person name="Ma J."/>
        </authorList>
    </citation>
    <scope>NUCLEOTIDE SEQUENCE [LARGE SCALE GENOMIC DNA]</scope>
    <source>
        <strain evidence="3">JCM 17561</strain>
    </source>
</reference>
<keyword evidence="3" id="KW-1185">Reference proteome</keyword>
<dbReference type="EMBL" id="BAABBP010000031">
    <property type="protein sequence ID" value="GAA4002639.1"/>
    <property type="molecule type" value="Genomic_DNA"/>
</dbReference>
<dbReference type="RefSeq" id="WP_344869852.1">
    <property type="nucleotide sequence ID" value="NZ_BAABBP010000031.1"/>
</dbReference>